<dbReference type="InterPro" id="IPR003661">
    <property type="entry name" value="HisK_dim/P_dom"/>
</dbReference>
<keyword evidence="6 10" id="KW-0812">Transmembrane</keyword>
<dbReference type="InterPro" id="IPR003594">
    <property type="entry name" value="HATPase_dom"/>
</dbReference>
<accession>A0A8F9TXG7</accession>
<dbReference type="PROSITE" id="PS50109">
    <property type="entry name" value="HIS_KIN"/>
    <property type="match status" value="1"/>
</dbReference>
<dbReference type="InterPro" id="IPR013727">
    <property type="entry name" value="2CSK_N"/>
</dbReference>
<dbReference type="Pfam" id="PF02518">
    <property type="entry name" value="HATPase_c"/>
    <property type="match status" value="1"/>
</dbReference>
<keyword evidence="14" id="KW-1185">Reference proteome</keyword>
<evidence type="ECO:0000256" key="9">
    <source>
        <dbReference type="ARBA" id="ARBA00023012"/>
    </source>
</evidence>
<dbReference type="Gene3D" id="3.30.565.10">
    <property type="entry name" value="Histidine kinase-like ATPase, C-terminal domain"/>
    <property type="match status" value="1"/>
</dbReference>
<feature type="transmembrane region" description="Helical" evidence="10">
    <location>
        <begin position="12"/>
        <end position="31"/>
    </location>
</feature>
<reference evidence="13" key="1">
    <citation type="submission" date="2021-08" db="EMBL/GenBank/DDBJ databases">
        <title>Genome of a novel bacterium of the phylum Verrucomicrobia, Oleiharenicola sp. KSB-15.</title>
        <authorList>
            <person name="Chung J.-H."/>
            <person name="Ahn J.-H."/>
            <person name="Yoon Y."/>
            <person name="Kim D.-Y."/>
            <person name="An S.-H."/>
            <person name="Park I."/>
            <person name="Yeon J."/>
        </authorList>
    </citation>
    <scope>NUCLEOTIDE SEQUENCE</scope>
    <source>
        <strain evidence="13">KSB-15</strain>
    </source>
</reference>
<dbReference type="InterPro" id="IPR036890">
    <property type="entry name" value="HATPase_C_sf"/>
</dbReference>
<feature type="domain" description="Histidine kinase" evidence="11">
    <location>
        <begin position="252"/>
        <end position="465"/>
    </location>
</feature>
<evidence type="ECO:0000256" key="7">
    <source>
        <dbReference type="ARBA" id="ARBA00022777"/>
    </source>
</evidence>
<evidence type="ECO:0000256" key="4">
    <source>
        <dbReference type="ARBA" id="ARBA00022553"/>
    </source>
</evidence>
<keyword evidence="5" id="KW-0808">Transferase</keyword>
<evidence type="ECO:0000256" key="1">
    <source>
        <dbReference type="ARBA" id="ARBA00000085"/>
    </source>
</evidence>
<name>A0A8F9TXG7_9BACT</name>
<dbReference type="SMART" id="SM00304">
    <property type="entry name" value="HAMP"/>
    <property type="match status" value="1"/>
</dbReference>
<evidence type="ECO:0000313" key="14">
    <source>
        <dbReference type="Proteomes" id="UP000825051"/>
    </source>
</evidence>
<evidence type="ECO:0000256" key="3">
    <source>
        <dbReference type="ARBA" id="ARBA00012438"/>
    </source>
</evidence>
<comment type="catalytic activity">
    <reaction evidence="1">
        <text>ATP + protein L-histidine = ADP + protein N-phospho-L-histidine.</text>
        <dbReference type="EC" id="2.7.13.3"/>
    </reaction>
</comment>
<dbReference type="InterPro" id="IPR003660">
    <property type="entry name" value="HAMP_dom"/>
</dbReference>
<dbReference type="SUPFAM" id="SSF47384">
    <property type="entry name" value="Homodimeric domain of signal transducing histidine kinase"/>
    <property type="match status" value="1"/>
</dbReference>
<dbReference type="AlphaFoldDB" id="A0A8F9TXG7"/>
<dbReference type="PANTHER" id="PTHR45436">
    <property type="entry name" value="SENSOR HISTIDINE KINASE YKOH"/>
    <property type="match status" value="1"/>
</dbReference>
<dbReference type="SMART" id="SM00387">
    <property type="entry name" value="HATPase_c"/>
    <property type="match status" value="1"/>
</dbReference>
<dbReference type="Proteomes" id="UP000825051">
    <property type="component" value="Chromosome"/>
</dbReference>
<dbReference type="EMBL" id="CP080507">
    <property type="protein sequence ID" value="QYM79654.1"/>
    <property type="molecule type" value="Genomic_DNA"/>
</dbReference>
<evidence type="ECO:0000256" key="10">
    <source>
        <dbReference type="SAM" id="Phobius"/>
    </source>
</evidence>
<dbReference type="RefSeq" id="WP_220163833.1">
    <property type="nucleotide sequence ID" value="NZ_CP080507.1"/>
</dbReference>
<dbReference type="PROSITE" id="PS50885">
    <property type="entry name" value="HAMP"/>
    <property type="match status" value="1"/>
</dbReference>
<dbReference type="Gene3D" id="1.10.287.130">
    <property type="match status" value="1"/>
</dbReference>
<evidence type="ECO:0000259" key="12">
    <source>
        <dbReference type="PROSITE" id="PS50885"/>
    </source>
</evidence>
<keyword evidence="10" id="KW-0472">Membrane</keyword>
<dbReference type="SUPFAM" id="SSF55874">
    <property type="entry name" value="ATPase domain of HSP90 chaperone/DNA topoisomerase II/histidine kinase"/>
    <property type="match status" value="1"/>
</dbReference>
<dbReference type="GO" id="GO:0005886">
    <property type="term" value="C:plasma membrane"/>
    <property type="evidence" value="ECO:0007669"/>
    <property type="project" value="TreeGrafter"/>
</dbReference>
<evidence type="ECO:0000313" key="13">
    <source>
        <dbReference type="EMBL" id="QYM79654.1"/>
    </source>
</evidence>
<dbReference type="InterPro" id="IPR050428">
    <property type="entry name" value="TCS_sensor_his_kinase"/>
</dbReference>
<evidence type="ECO:0000256" key="2">
    <source>
        <dbReference type="ARBA" id="ARBA00004370"/>
    </source>
</evidence>
<dbReference type="SMART" id="SM00388">
    <property type="entry name" value="HisKA"/>
    <property type="match status" value="1"/>
</dbReference>
<keyword evidence="9" id="KW-0902">Two-component regulatory system</keyword>
<evidence type="ECO:0000259" key="11">
    <source>
        <dbReference type="PROSITE" id="PS50109"/>
    </source>
</evidence>
<gene>
    <name evidence="13" type="ORF">K0B96_03270</name>
</gene>
<keyword evidence="8 10" id="KW-1133">Transmembrane helix</keyword>
<dbReference type="PANTHER" id="PTHR45436:SF5">
    <property type="entry name" value="SENSOR HISTIDINE KINASE TRCS"/>
    <property type="match status" value="1"/>
</dbReference>
<proteinExistence type="predicted"/>
<protein>
    <recommendedName>
        <fullName evidence="3">histidine kinase</fullName>
        <ecNumber evidence="3">2.7.13.3</ecNumber>
    </recommendedName>
</protein>
<evidence type="ECO:0000256" key="5">
    <source>
        <dbReference type="ARBA" id="ARBA00022679"/>
    </source>
</evidence>
<organism evidence="13 14">
    <name type="scientific">Horticoccus luteus</name>
    <dbReference type="NCBI Taxonomy" id="2862869"/>
    <lineage>
        <taxon>Bacteria</taxon>
        <taxon>Pseudomonadati</taxon>
        <taxon>Verrucomicrobiota</taxon>
        <taxon>Opitutia</taxon>
        <taxon>Opitutales</taxon>
        <taxon>Opitutaceae</taxon>
        <taxon>Horticoccus</taxon>
    </lineage>
</organism>
<dbReference type="InterPro" id="IPR036097">
    <property type="entry name" value="HisK_dim/P_sf"/>
</dbReference>
<feature type="domain" description="HAMP" evidence="12">
    <location>
        <begin position="191"/>
        <end position="244"/>
    </location>
</feature>
<dbReference type="GO" id="GO:0000155">
    <property type="term" value="F:phosphorelay sensor kinase activity"/>
    <property type="evidence" value="ECO:0007669"/>
    <property type="project" value="InterPro"/>
</dbReference>
<dbReference type="Pfam" id="PF00512">
    <property type="entry name" value="HisKA"/>
    <property type="match status" value="1"/>
</dbReference>
<evidence type="ECO:0000256" key="6">
    <source>
        <dbReference type="ARBA" id="ARBA00022692"/>
    </source>
</evidence>
<dbReference type="KEGG" id="ole:K0B96_03270"/>
<comment type="subcellular location">
    <subcellularLocation>
        <location evidence="2">Membrane</location>
    </subcellularLocation>
</comment>
<keyword evidence="4" id="KW-0597">Phosphoprotein</keyword>
<dbReference type="Pfam" id="PF08521">
    <property type="entry name" value="2CSK_N"/>
    <property type="match status" value="1"/>
</dbReference>
<dbReference type="EC" id="2.7.13.3" evidence="3"/>
<dbReference type="InterPro" id="IPR005467">
    <property type="entry name" value="His_kinase_dom"/>
</dbReference>
<keyword evidence="7 13" id="KW-0418">Kinase</keyword>
<dbReference type="CDD" id="cd00082">
    <property type="entry name" value="HisKA"/>
    <property type="match status" value="1"/>
</dbReference>
<sequence length="465" mass="50667">MKSIRRQLTRQLVLSFAALVGVGMIGVYVAGRHVLMKSLETNLRVSAVSVAALAEIENGTVQFDFSPDFLATYRWRPARNYFQVTDERARTLARSPSLAAADLPWREGGTPARPVYFDVRLPNGRAGRAAAVRFQVTEGRIPGGVDSDLRLVVATDRTGINETLAGLMAIVTGCGVLLLTAILIVVPRVLARGLAPLDELGDQAARIDADSLAFRFAVDRLPAELQPIARRLNDLLGRLESSFERERRFSADLAHELRTPLAELRTLAECALKWPDQRDPAFEVEVLAVATQMETLATRMLALARSEHGQLRVECTAVEIGPALAEAWQALQRRAAARGLRVRLTVAPATVAADEAMLSAVVTNLFDNAVEYAAPDGEVRVTGRVTPRGYVLEVANVAPQLGAEDVARFFDRFWRKESARSGGIHLGLGLNLARAFAEAMGWTLTADLDGEGWVRFSLTGSRIGH</sequence>
<feature type="transmembrane region" description="Helical" evidence="10">
    <location>
        <begin position="164"/>
        <end position="186"/>
    </location>
</feature>
<evidence type="ECO:0000256" key="8">
    <source>
        <dbReference type="ARBA" id="ARBA00022989"/>
    </source>
</evidence>